<evidence type="ECO:0000313" key="10">
    <source>
        <dbReference type="Proteomes" id="UP000246077"/>
    </source>
</evidence>
<accession>A0A317E7G6</accession>
<reference evidence="10" key="1">
    <citation type="submission" date="2018-05" db="EMBL/GenBank/DDBJ databases">
        <title>Zavarzinia sp. HR-AS.</title>
        <authorList>
            <person name="Lee Y."/>
            <person name="Jeon C.O."/>
        </authorList>
    </citation>
    <scope>NUCLEOTIDE SEQUENCE [LARGE SCALE GENOMIC DNA]</scope>
    <source>
        <strain evidence="10">DSM 1231</strain>
    </source>
</reference>
<evidence type="ECO:0000256" key="7">
    <source>
        <dbReference type="SAM" id="SignalP"/>
    </source>
</evidence>
<evidence type="ECO:0000256" key="4">
    <source>
        <dbReference type="ARBA" id="ARBA00022982"/>
    </source>
</evidence>
<dbReference type="InterPro" id="IPR002327">
    <property type="entry name" value="Cyt_c_1A/1B"/>
</dbReference>
<keyword evidence="2 6" id="KW-0349">Heme</keyword>
<dbReference type="RefSeq" id="WP_109920865.1">
    <property type="nucleotide sequence ID" value="NZ_QGLF01000002.1"/>
</dbReference>
<dbReference type="InterPro" id="IPR036909">
    <property type="entry name" value="Cyt_c-like_dom_sf"/>
</dbReference>
<keyword evidence="3 6" id="KW-0479">Metal-binding</keyword>
<dbReference type="PRINTS" id="PR00604">
    <property type="entry name" value="CYTCHRMECIAB"/>
</dbReference>
<evidence type="ECO:0000256" key="1">
    <source>
        <dbReference type="ARBA" id="ARBA00022448"/>
    </source>
</evidence>
<proteinExistence type="predicted"/>
<dbReference type="GO" id="GO:0046872">
    <property type="term" value="F:metal ion binding"/>
    <property type="evidence" value="ECO:0007669"/>
    <property type="project" value="UniProtKB-KW"/>
</dbReference>
<evidence type="ECO:0000259" key="8">
    <source>
        <dbReference type="PROSITE" id="PS51007"/>
    </source>
</evidence>
<dbReference type="AlphaFoldDB" id="A0A317E7G6"/>
<dbReference type="Pfam" id="PF00034">
    <property type="entry name" value="Cytochrom_C"/>
    <property type="match status" value="1"/>
</dbReference>
<feature type="domain" description="Cytochrome c" evidence="8">
    <location>
        <begin position="29"/>
        <end position="128"/>
    </location>
</feature>
<evidence type="ECO:0000313" key="9">
    <source>
        <dbReference type="EMBL" id="PWR22220.1"/>
    </source>
</evidence>
<keyword evidence="1" id="KW-0813">Transport</keyword>
<name>A0A317E7G6_9PROT</name>
<protein>
    <submittedName>
        <fullName evidence="9">Cytochrome c family protein</fullName>
    </submittedName>
</protein>
<dbReference type="PANTHER" id="PTHR11961">
    <property type="entry name" value="CYTOCHROME C"/>
    <property type="match status" value="1"/>
</dbReference>
<keyword evidence="10" id="KW-1185">Reference proteome</keyword>
<evidence type="ECO:0000256" key="2">
    <source>
        <dbReference type="ARBA" id="ARBA00022617"/>
    </source>
</evidence>
<dbReference type="GO" id="GO:0009055">
    <property type="term" value="F:electron transfer activity"/>
    <property type="evidence" value="ECO:0007669"/>
    <property type="project" value="InterPro"/>
</dbReference>
<sequence>MSARIAFAGTFFAALALVAPAEAQELAAPDLAAGEKAFKKCMSCHSVKADENKVGPHLFGIVDRPVASVGGFKYSDAMKAKGGAWTREELDAYLTNPRQALPGTNMSFMGLKKPEERAALIDYLAAQK</sequence>
<evidence type="ECO:0000256" key="6">
    <source>
        <dbReference type="PROSITE-ProRule" id="PRU00433"/>
    </source>
</evidence>
<dbReference type="PROSITE" id="PS51007">
    <property type="entry name" value="CYTC"/>
    <property type="match status" value="1"/>
</dbReference>
<evidence type="ECO:0000256" key="5">
    <source>
        <dbReference type="ARBA" id="ARBA00023004"/>
    </source>
</evidence>
<evidence type="ECO:0000256" key="3">
    <source>
        <dbReference type="ARBA" id="ARBA00022723"/>
    </source>
</evidence>
<organism evidence="9 10">
    <name type="scientific">Zavarzinia compransoris</name>
    <dbReference type="NCBI Taxonomy" id="1264899"/>
    <lineage>
        <taxon>Bacteria</taxon>
        <taxon>Pseudomonadati</taxon>
        <taxon>Pseudomonadota</taxon>
        <taxon>Alphaproteobacteria</taxon>
        <taxon>Rhodospirillales</taxon>
        <taxon>Zavarziniaceae</taxon>
        <taxon>Zavarzinia</taxon>
    </lineage>
</organism>
<comment type="caution">
    <text evidence="9">The sequence shown here is derived from an EMBL/GenBank/DDBJ whole genome shotgun (WGS) entry which is preliminary data.</text>
</comment>
<dbReference type="OrthoDB" id="9805828at2"/>
<dbReference type="Gene3D" id="1.10.760.10">
    <property type="entry name" value="Cytochrome c-like domain"/>
    <property type="match status" value="1"/>
</dbReference>
<dbReference type="Proteomes" id="UP000246077">
    <property type="component" value="Unassembled WGS sequence"/>
</dbReference>
<gene>
    <name evidence="9" type="ORF">DKG75_09650</name>
</gene>
<dbReference type="GO" id="GO:0020037">
    <property type="term" value="F:heme binding"/>
    <property type="evidence" value="ECO:0007669"/>
    <property type="project" value="InterPro"/>
</dbReference>
<feature type="signal peptide" evidence="7">
    <location>
        <begin position="1"/>
        <end position="23"/>
    </location>
</feature>
<dbReference type="SUPFAM" id="SSF46626">
    <property type="entry name" value="Cytochrome c"/>
    <property type="match status" value="1"/>
</dbReference>
<keyword evidence="7" id="KW-0732">Signal</keyword>
<keyword evidence="4" id="KW-0249">Electron transport</keyword>
<keyword evidence="5 6" id="KW-0408">Iron</keyword>
<feature type="chain" id="PRO_5016422207" evidence="7">
    <location>
        <begin position="24"/>
        <end position="128"/>
    </location>
</feature>
<dbReference type="InterPro" id="IPR009056">
    <property type="entry name" value="Cyt_c-like_dom"/>
</dbReference>
<dbReference type="EMBL" id="QGLF01000002">
    <property type="protein sequence ID" value="PWR22220.1"/>
    <property type="molecule type" value="Genomic_DNA"/>
</dbReference>